<keyword evidence="2" id="KW-0378">Hydrolase</keyword>
<dbReference type="eggNOG" id="ENOG502SITE">
    <property type="taxonomic scope" value="Eukaryota"/>
</dbReference>
<dbReference type="GO" id="GO:0016787">
    <property type="term" value="F:hydrolase activity"/>
    <property type="evidence" value="ECO:0007669"/>
    <property type="project" value="UniProtKB-KW"/>
</dbReference>
<dbReference type="KEGG" id="ela:UCREL1_3506"/>
<sequence>MSSSTSNLAVLICHGSYHTPAPYAPLVAALQARGIEAYCPQLPTSDLTKLNVGDDITNPDFDREPPAGGYPQGEEDAEVVLGVLNPLIHDQGKKVLVLAHSSGGWVATEAARPELQTRSREAKGLAGGIVGIMYMGAFVIPVGESVHSFFQPKDGPVVAPPFMRFHKYGGAGLGTMVDAGKFLFNGIDPATAEKWEAGLTASPVLTTKLTNDAYSALPCAYLVLEGDLMLPKAYQEGMAALQGQKTGEFTMYRCPAGHSPHLSWTEGVVDTVLDFVQKVTT</sequence>
<dbReference type="HOGENOM" id="CLU_046066_4_0_1"/>
<dbReference type="PANTHER" id="PTHR37017">
    <property type="entry name" value="AB HYDROLASE-1 DOMAIN-CONTAINING PROTEIN-RELATED"/>
    <property type="match status" value="1"/>
</dbReference>
<dbReference type="Pfam" id="PF12697">
    <property type="entry name" value="Abhydrolase_6"/>
    <property type="match status" value="1"/>
</dbReference>
<dbReference type="InterPro" id="IPR029058">
    <property type="entry name" value="AB_hydrolase_fold"/>
</dbReference>
<feature type="domain" description="AB hydrolase-1" evidence="1">
    <location>
        <begin position="10"/>
        <end position="270"/>
    </location>
</feature>
<dbReference type="STRING" id="1287681.M7TS13"/>
<protein>
    <submittedName>
        <fullName evidence="2">Putative alpha beta-hydrolase protein</fullName>
    </submittedName>
</protein>
<dbReference type="OrthoDB" id="1263307at2759"/>
<dbReference type="InterPro" id="IPR000073">
    <property type="entry name" value="AB_hydrolase_1"/>
</dbReference>
<gene>
    <name evidence="2" type="ORF">UCREL1_3506</name>
</gene>
<dbReference type="Proteomes" id="UP000012174">
    <property type="component" value="Unassembled WGS sequence"/>
</dbReference>
<dbReference type="Gene3D" id="3.40.50.1820">
    <property type="entry name" value="alpha/beta hydrolase"/>
    <property type="match status" value="1"/>
</dbReference>
<evidence type="ECO:0000313" key="3">
    <source>
        <dbReference type="Proteomes" id="UP000012174"/>
    </source>
</evidence>
<dbReference type="EMBL" id="KB706079">
    <property type="protein sequence ID" value="EMR69455.1"/>
    <property type="molecule type" value="Genomic_DNA"/>
</dbReference>
<dbReference type="OMA" id="HGSYHTP"/>
<name>M7TS13_EUTLA</name>
<proteinExistence type="predicted"/>
<keyword evidence="3" id="KW-1185">Reference proteome</keyword>
<accession>M7TS13</accession>
<dbReference type="SUPFAM" id="SSF53474">
    <property type="entry name" value="alpha/beta-Hydrolases"/>
    <property type="match status" value="1"/>
</dbReference>
<dbReference type="AlphaFoldDB" id="M7TS13"/>
<dbReference type="InterPro" id="IPR052897">
    <property type="entry name" value="Sec-Metab_Biosynth_Hydrolase"/>
</dbReference>
<evidence type="ECO:0000259" key="1">
    <source>
        <dbReference type="Pfam" id="PF12697"/>
    </source>
</evidence>
<reference evidence="3" key="1">
    <citation type="journal article" date="2013" name="Genome Announc.">
        <title>Draft genome sequence of the grapevine dieback fungus Eutypa lata UCR-EL1.</title>
        <authorList>
            <person name="Blanco-Ulate B."/>
            <person name="Rolshausen P.E."/>
            <person name="Cantu D."/>
        </authorList>
    </citation>
    <scope>NUCLEOTIDE SEQUENCE [LARGE SCALE GENOMIC DNA]</scope>
    <source>
        <strain evidence="3">UCR-EL1</strain>
    </source>
</reference>
<evidence type="ECO:0000313" key="2">
    <source>
        <dbReference type="EMBL" id="EMR69455.1"/>
    </source>
</evidence>
<organism evidence="2 3">
    <name type="scientific">Eutypa lata (strain UCR-EL1)</name>
    <name type="common">Grapevine dieback disease fungus</name>
    <name type="synonym">Eutypa armeniacae</name>
    <dbReference type="NCBI Taxonomy" id="1287681"/>
    <lineage>
        <taxon>Eukaryota</taxon>
        <taxon>Fungi</taxon>
        <taxon>Dikarya</taxon>
        <taxon>Ascomycota</taxon>
        <taxon>Pezizomycotina</taxon>
        <taxon>Sordariomycetes</taxon>
        <taxon>Xylariomycetidae</taxon>
        <taxon>Xylariales</taxon>
        <taxon>Diatrypaceae</taxon>
        <taxon>Eutypa</taxon>
    </lineage>
</organism>
<dbReference type="PANTHER" id="PTHR37017:SF13">
    <property type="entry name" value="AB HYDROLASE-1 DOMAIN-CONTAINING PROTEIN"/>
    <property type="match status" value="1"/>
</dbReference>